<dbReference type="RefSeq" id="WP_254152901.1">
    <property type="nucleotide sequence ID" value="NZ_JAHESD010000010.1"/>
</dbReference>
<name>A0ABS5VSE9_9BACT</name>
<evidence type="ECO:0008006" key="3">
    <source>
        <dbReference type="Google" id="ProtNLM"/>
    </source>
</evidence>
<gene>
    <name evidence="1" type="ORF">KK060_06550</name>
</gene>
<proteinExistence type="predicted"/>
<dbReference type="InterPro" id="IPR015947">
    <property type="entry name" value="PUA-like_sf"/>
</dbReference>
<evidence type="ECO:0000313" key="1">
    <source>
        <dbReference type="EMBL" id="MBT1702931.1"/>
    </source>
</evidence>
<dbReference type="Gene3D" id="2.30.130.30">
    <property type="entry name" value="Hypothetical protein"/>
    <property type="match status" value="1"/>
</dbReference>
<comment type="caution">
    <text evidence="1">The sequence shown here is derived from an EMBL/GenBank/DDBJ whole genome shotgun (WGS) entry which is preliminary data.</text>
</comment>
<dbReference type="SUPFAM" id="SSF88697">
    <property type="entry name" value="PUA domain-like"/>
    <property type="match status" value="1"/>
</dbReference>
<reference evidence="1 2" key="1">
    <citation type="submission" date="2021-05" db="EMBL/GenBank/DDBJ databases">
        <title>A Polyphasic approach of four new species of the genus Ohtaekwangia: Ohtaekwangia histidinii sp. nov., Ohtaekwangia cretensis sp. nov., Ohtaekwangia indiensis sp. nov., Ohtaekwangia reichenbachii sp. nov. from diverse environment.</title>
        <authorList>
            <person name="Octaviana S."/>
        </authorList>
    </citation>
    <scope>NUCLEOTIDE SEQUENCE [LARGE SCALE GENOMIC DNA]</scope>
    <source>
        <strain evidence="1 2">PWU20</strain>
    </source>
</reference>
<accession>A0ABS5VSE9</accession>
<protein>
    <recommendedName>
        <fullName evidence="3">ASCH domain-containing protein</fullName>
    </recommendedName>
</protein>
<sequence>MAKLITMRVVSIKQPFAYLLAKGFKLNETRSFNTNYRGEIYIHASQKVDFHDLELININDHFKRCISDRSLLVQGAIIGKFTITDSVATERFITNYKEASNSKDKLWLSPQERAFGNYLPNRFAWIGKDHKMLSNPIKCRGQLGIWRYEAPEELLEEMEVQHG</sequence>
<organism evidence="1 2">
    <name type="scientific">Chryseosolibacter indicus</name>
    <dbReference type="NCBI Taxonomy" id="2782351"/>
    <lineage>
        <taxon>Bacteria</taxon>
        <taxon>Pseudomonadati</taxon>
        <taxon>Bacteroidota</taxon>
        <taxon>Cytophagia</taxon>
        <taxon>Cytophagales</taxon>
        <taxon>Chryseotaleaceae</taxon>
        <taxon>Chryseosolibacter</taxon>
    </lineage>
</organism>
<dbReference type="Proteomes" id="UP000772618">
    <property type="component" value="Unassembled WGS sequence"/>
</dbReference>
<dbReference type="EMBL" id="JAHESD010000010">
    <property type="protein sequence ID" value="MBT1702931.1"/>
    <property type="molecule type" value="Genomic_DNA"/>
</dbReference>
<evidence type="ECO:0000313" key="2">
    <source>
        <dbReference type="Proteomes" id="UP000772618"/>
    </source>
</evidence>
<keyword evidence="2" id="KW-1185">Reference proteome</keyword>